<accession>A0A327Z1E3</accession>
<dbReference type="RefSeq" id="WP_181558119.1">
    <property type="nucleotide sequence ID" value="NZ_JACHWI010000002.1"/>
</dbReference>
<feature type="region of interest" description="Disordered" evidence="1">
    <location>
        <begin position="1"/>
        <end position="53"/>
    </location>
</feature>
<evidence type="ECO:0000256" key="1">
    <source>
        <dbReference type="SAM" id="MobiDB-lite"/>
    </source>
</evidence>
<proteinExistence type="predicted"/>
<evidence type="ECO:0000313" key="3">
    <source>
        <dbReference type="Proteomes" id="UP000249341"/>
    </source>
</evidence>
<evidence type="ECO:0000313" key="2">
    <source>
        <dbReference type="EMBL" id="RAK28264.1"/>
    </source>
</evidence>
<name>A0A327Z1E3_9ACTN</name>
<reference evidence="2 3" key="1">
    <citation type="submission" date="2018-06" db="EMBL/GenBank/DDBJ databases">
        <title>Genomic Encyclopedia of Type Strains, Phase III (KMG-III): the genomes of soil and plant-associated and newly described type strains.</title>
        <authorList>
            <person name="Whitman W."/>
        </authorList>
    </citation>
    <scope>NUCLEOTIDE SEQUENCE [LARGE SCALE GENOMIC DNA]</scope>
    <source>
        <strain evidence="2 3">CGMCC 4.7090</strain>
    </source>
</reference>
<dbReference type="AlphaFoldDB" id="A0A327Z1E3"/>
<dbReference type="Proteomes" id="UP000249341">
    <property type="component" value="Unassembled WGS sequence"/>
</dbReference>
<organism evidence="2 3">
    <name type="scientific">Actinoplanes lutulentus</name>
    <dbReference type="NCBI Taxonomy" id="1287878"/>
    <lineage>
        <taxon>Bacteria</taxon>
        <taxon>Bacillati</taxon>
        <taxon>Actinomycetota</taxon>
        <taxon>Actinomycetes</taxon>
        <taxon>Micromonosporales</taxon>
        <taxon>Micromonosporaceae</taxon>
        <taxon>Actinoplanes</taxon>
    </lineage>
</organism>
<keyword evidence="3" id="KW-1185">Reference proteome</keyword>
<protein>
    <submittedName>
        <fullName evidence="2">Uncharacterized protein</fullName>
    </submittedName>
</protein>
<sequence length="76" mass="8184">MPIRTHPVRPTLDPPEETGAGWVGCHITESPRGPANGHRPANAAHHASGKHRTAELLRRLAGVRPQRDETGSAGER</sequence>
<dbReference type="EMBL" id="QLMJ01000020">
    <property type="protein sequence ID" value="RAK28264.1"/>
    <property type="molecule type" value="Genomic_DNA"/>
</dbReference>
<comment type="caution">
    <text evidence="2">The sequence shown here is derived from an EMBL/GenBank/DDBJ whole genome shotgun (WGS) entry which is preliminary data.</text>
</comment>
<gene>
    <name evidence="2" type="ORF">B0I29_12031</name>
</gene>